<dbReference type="Gene3D" id="2.30.30.700">
    <property type="entry name" value="SLA1 homology domain 1"/>
    <property type="match status" value="1"/>
</dbReference>
<dbReference type="Pfam" id="PF24081">
    <property type="entry name" value="PH_SLA1"/>
    <property type="match status" value="1"/>
</dbReference>
<feature type="compositionally biased region" description="Acidic residues" evidence="12">
    <location>
        <begin position="418"/>
        <end position="429"/>
    </location>
</feature>
<comment type="subcellular location">
    <subcellularLocation>
        <location evidence="3">Cell membrane</location>
        <topology evidence="3">Peripheral membrane protein</topology>
        <orientation evidence="3">Cytoplasmic side</orientation>
    </subcellularLocation>
    <subcellularLocation>
        <location evidence="2">Cytoplasm</location>
        <location evidence="2">Cytoskeleton</location>
        <location evidence="2">Actin patch</location>
    </subcellularLocation>
    <subcellularLocation>
        <location evidence="1">Endosome membrane</location>
        <topology evidence="1">Peripheral membrane protein</topology>
        <orientation evidence="1">Cytoplasmic side</orientation>
    </subcellularLocation>
</comment>
<organism evidence="14 15">
    <name type="scientific">Naganishia liquefaciens</name>
    <dbReference type="NCBI Taxonomy" id="104408"/>
    <lineage>
        <taxon>Eukaryota</taxon>
        <taxon>Fungi</taxon>
        <taxon>Dikarya</taxon>
        <taxon>Basidiomycota</taxon>
        <taxon>Agaricomycotina</taxon>
        <taxon>Tremellomycetes</taxon>
        <taxon>Filobasidiales</taxon>
        <taxon>Filobasidiaceae</taxon>
        <taxon>Naganishia</taxon>
    </lineage>
</organism>
<feature type="domain" description="SH3" evidence="13">
    <location>
        <begin position="2"/>
        <end position="70"/>
    </location>
</feature>
<keyword evidence="10" id="KW-0963">Cytoplasm</keyword>
<feature type="domain" description="SH3" evidence="13">
    <location>
        <begin position="344"/>
        <end position="404"/>
    </location>
</feature>
<keyword evidence="9" id="KW-0009">Actin-binding</keyword>
<evidence type="ECO:0000256" key="5">
    <source>
        <dbReference type="ARBA" id="ARBA00020357"/>
    </source>
</evidence>
<dbReference type="GO" id="GO:0043130">
    <property type="term" value="F:ubiquitin binding"/>
    <property type="evidence" value="ECO:0007669"/>
    <property type="project" value="InterPro"/>
</dbReference>
<feature type="compositionally biased region" description="Pro residues" evidence="12">
    <location>
        <begin position="867"/>
        <end position="880"/>
    </location>
</feature>
<evidence type="ECO:0000313" key="15">
    <source>
        <dbReference type="Proteomes" id="UP000620104"/>
    </source>
</evidence>
<evidence type="ECO:0000256" key="12">
    <source>
        <dbReference type="SAM" id="MobiDB-lite"/>
    </source>
</evidence>
<feature type="compositionally biased region" description="Low complexity" evidence="12">
    <location>
        <begin position="955"/>
        <end position="968"/>
    </location>
</feature>
<dbReference type="PROSITE" id="PS50002">
    <property type="entry name" value="SH3"/>
    <property type="match status" value="2"/>
</dbReference>
<dbReference type="InterPro" id="IPR056996">
    <property type="entry name" value="PH_SLA1"/>
</dbReference>
<evidence type="ECO:0000259" key="13">
    <source>
        <dbReference type="PROSITE" id="PS50002"/>
    </source>
</evidence>
<dbReference type="Gene3D" id="1.10.150.50">
    <property type="entry name" value="Transcription Factor, Ets-1"/>
    <property type="match status" value="1"/>
</dbReference>
<name>A0A8H3YHR1_9TREE</name>
<keyword evidence="10" id="KW-0206">Cytoskeleton</keyword>
<evidence type="ECO:0000256" key="1">
    <source>
        <dbReference type="ARBA" id="ARBA00004125"/>
    </source>
</evidence>
<feature type="compositionally biased region" description="Basic and acidic residues" evidence="12">
    <location>
        <begin position="789"/>
        <end position="798"/>
    </location>
</feature>
<accession>A0A8H3YHR1</accession>
<keyword evidence="15" id="KW-1185">Reference proteome</keyword>
<dbReference type="InterPro" id="IPR001452">
    <property type="entry name" value="SH3_domain"/>
</dbReference>
<dbReference type="InterPro" id="IPR013761">
    <property type="entry name" value="SAM/pointed_sf"/>
</dbReference>
<dbReference type="GO" id="GO:0003779">
    <property type="term" value="F:actin binding"/>
    <property type="evidence" value="ECO:0007669"/>
    <property type="project" value="UniProtKB-KW"/>
</dbReference>
<gene>
    <name evidence="14" type="ORF">NliqN6_4268</name>
</gene>
<dbReference type="Pfam" id="PF03983">
    <property type="entry name" value="SHD1"/>
    <property type="match status" value="1"/>
</dbReference>
<feature type="compositionally biased region" description="Basic and acidic residues" evidence="12">
    <location>
        <begin position="436"/>
        <end position="448"/>
    </location>
</feature>
<feature type="compositionally biased region" description="Basic and acidic residues" evidence="12">
    <location>
        <begin position="487"/>
        <end position="506"/>
    </location>
</feature>
<evidence type="ECO:0000256" key="7">
    <source>
        <dbReference type="ARBA" id="ARBA00022583"/>
    </source>
</evidence>
<feature type="region of interest" description="Disordered" evidence="12">
    <location>
        <begin position="610"/>
        <end position="670"/>
    </location>
</feature>
<dbReference type="AlphaFoldDB" id="A0A8H3YHR1"/>
<dbReference type="Proteomes" id="UP000620104">
    <property type="component" value="Unassembled WGS sequence"/>
</dbReference>
<dbReference type="Pfam" id="PF00018">
    <property type="entry name" value="SH3_1"/>
    <property type="match status" value="2"/>
</dbReference>
<evidence type="ECO:0000256" key="8">
    <source>
        <dbReference type="ARBA" id="ARBA00022753"/>
    </source>
</evidence>
<dbReference type="GO" id="GO:0006897">
    <property type="term" value="P:endocytosis"/>
    <property type="evidence" value="ECO:0007669"/>
    <property type="project" value="UniProtKB-KW"/>
</dbReference>
<evidence type="ECO:0000313" key="14">
    <source>
        <dbReference type="EMBL" id="GHJ87866.1"/>
    </source>
</evidence>
<evidence type="ECO:0000256" key="9">
    <source>
        <dbReference type="ARBA" id="ARBA00023203"/>
    </source>
</evidence>
<dbReference type="InterPro" id="IPR035800">
    <property type="entry name" value="Sla1_SH3_1"/>
</dbReference>
<keyword evidence="6 11" id="KW-0728">SH3 domain</keyword>
<dbReference type="PRINTS" id="PR00452">
    <property type="entry name" value="SH3DOMAIN"/>
</dbReference>
<evidence type="ECO:0000256" key="3">
    <source>
        <dbReference type="ARBA" id="ARBA00004413"/>
    </source>
</evidence>
<feature type="compositionally biased region" description="Basic and acidic residues" evidence="12">
    <location>
        <begin position="468"/>
        <end position="479"/>
    </location>
</feature>
<dbReference type="SMART" id="SM00326">
    <property type="entry name" value="SH3"/>
    <property type="match status" value="3"/>
</dbReference>
<feature type="region of interest" description="Disordered" evidence="12">
    <location>
        <begin position="468"/>
        <end position="563"/>
    </location>
</feature>
<feature type="region of interest" description="Disordered" evidence="12">
    <location>
        <begin position="409"/>
        <end position="448"/>
    </location>
</feature>
<dbReference type="GO" id="GO:0030674">
    <property type="term" value="F:protein-macromolecule adaptor activity"/>
    <property type="evidence" value="ECO:0007669"/>
    <property type="project" value="InterPro"/>
</dbReference>
<feature type="compositionally biased region" description="Basic and acidic residues" evidence="12">
    <location>
        <begin position="539"/>
        <end position="549"/>
    </location>
</feature>
<dbReference type="GO" id="GO:0042802">
    <property type="term" value="F:identical protein binding"/>
    <property type="evidence" value="ECO:0007669"/>
    <property type="project" value="InterPro"/>
</dbReference>
<feature type="compositionally biased region" description="Pro residues" evidence="12">
    <location>
        <begin position="826"/>
        <end position="835"/>
    </location>
</feature>
<evidence type="ECO:0000256" key="6">
    <source>
        <dbReference type="ARBA" id="ARBA00022443"/>
    </source>
</evidence>
<dbReference type="InterPro" id="IPR007131">
    <property type="entry name" value="SHD1"/>
</dbReference>
<dbReference type="PANTHER" id="PTHR15735">
    <property type="entry name" value="FCH AND DOUBLE SH3 DOMAINS PROTEIN"/>
    <property type="match status" value="1"/>
</dbReference>
<evidence type="ECO:0000256" key="11">
    <source>
        <dbReference type="PROSITE-ProRule" id="PRU00192"/>
    </source>
</evidence>
<dbReference type="OrthoDB" id="5971719at2759"/>
<dbReference type="FunFam" id="2.30.30.40:FF:000072">
    <property type="entry name" value="Unconventional Myosin IB"/>
    <property type="match status" value="1"/>
</dbReference>
<feature type="region of interest" description="Disordered" evidence="12">
    <location>
        <begin position="760"/>
        <end position="837"/>
    </location>
</feature>
<dbReference type="CDD" id="cd11773">
    <property type="entry name" value="SH3_Sla1p_1"/>
    <property type="match status" value="1"/>
</dbReference>
<protein>
    <recommendedName>
        <fullName evidence="5">Actin cytoskeleton-regulatory complex protein SLA1</fullName>
    </recommendedName>
</protein>
<feature type="region of interest" description="Disordered" evidence="12">
    <location>
        <begin position="931"/>
        <end position="980"/>
    </location>
</feature>
<feature type="region of interest" description="Disordered" evidence="12">
    <location>
        <begin position="288"/>
        <end position="343"/>
    </location>
</feature>
<dbReference type="InterPro" id="IPR036028">
    <property type="entry name" value="SH3-like_dom_sf"/>
</dbReference>
<feature type="compositionally biased region" description="Polar residues" evidence="12">
    <location>
        <begin position="291"/>
        <end position="308"/>
    </location>
</feature>
<feature type="compositionally biased region" description="Low complexity" evidence="12">
    <location>
        <begin position="165"/>
        <end position="175"/>
    </location>
</feature>
<dbReference type="Pfam" id="PF14604">
    <property type="entry name" value="SH3_9"/>
    <property type="match status" value="1"/>
</dbReference>
<evidence type="ECO:0000256" key="2">
    <source>
        <dbReference type="ARBA" id="ARBA00004134"/>
    </source>
</evidence>
<dbReference type="Gene3D" id="2.30.30.40">
    <property type="entry name" value="SH3 Domains"/>
    <property type="match status" value="3"/>
</dbReference>
<comment type="similarity">
    <text evidence="4">Belongs to the SLA1 family.</text>
</comment>
<reference evidence="14" key="1">
    <citation type="submission" date="2020-07" db="EMBL/GenBank/DDBJ databases">
        <title>Draft Genome Sequence of a Deep-Sea Yeast, Naganishia (Cryptococcus) liquefaciens strain N6.</title>
        <authorList>
            <person name="Han Y.W."/>
            <person name="Kajitani R."/>
            <person name="Morimoto H."/>
            <person name="Parhat M."/>
            <person name="Tsubouchi H."/>
            <person name="Bakenova O."/>
            <person name="Ogata M."/>
            <person name="Argunhan B."/>
            <person name="Aoki R."/>
            <person name="Kajiwara S."/>
            <person name="Itoh T."/>
            <person name="Iwasaki H."/>
        </authorList>
    </citation>
    <scope>NUCLEOTIDE SEQUENCE</scope>
    <source>
        <strain evidence="14">N6</strain>
    </source>
</reference>
<feature type="region of interest" description="Disordered" evidence="12">
    <location>
        <begin position="851"/>
        <end position="892"/>
    </location>
</feature>
<proteinExistence type="inferred from homology"/>
<dbReference type="GO" id="GO:0030479">
    <property type="term" value="C:actin cortical patch"/>
    <property type="evidence" value="ECO:0007669"/>
    <property type="project" value="UniProtKB-SubCell"/>
</dbReference>
<feature type="region of interest" description="Disordered" evidence="12">
    <location>
        <begin position="158"/>
        <end position="178"/>
    </location>
</feature>
<dbReference type="SUPFAM" id="SSF50044">
    <property type="entry name" value="SH3-domain"/>
    <property type="match status" value="3"/>
</dbReference>
<evidence type="ECO:0000256" key="10">
    <source>
        <dbReference type="ARBA" id="ARBA00023212"/>
    </source>
</evidence>
<dbReference type="EMBL" id="BLZA01000023">
    <property type="protein sequence ID" value="GHJ87866.1"/>
    <property type="molecule type" value="Genomic_DNA"/>
</dbReference>
<comment type="caution">
    <text evidence="14">The sequence shown here is derived from an EMBL/GenBank/DDBJ whole genome shotgun (WGS) entry which is preliminary data.</text>
</comment>
<dbReference type="GO" id="GO:0005886">
    <property type="term" value="C:plasma membrane"/>
    <property type="evidence" value="ECO:0007669"/>
    <property type="project" value="UniProtKB-SubCell"/>
</dbReference>
<dbReference type="GO" id="GO:0010008">
    <property type="term" value="C:endosome membrane"/>
    <property type="evidence" value="ECO:0007669"/>
    <property type="project" value="UniProtKB-SubCell"/>
</dbReference>
<dbReference type="PANTHER" id="PTHR15735:SF21">
    <property type="entry name" value="PROTEIN NERVOUS WRECK"/>
    <property type="match status" value="1"/>
</dbReference>
<evidence type="ECO:0000256" key="4">
    <source>
        <dbReference type="ARBA" id="ARBA00007948"/>
    </source>
</evidence>
<keyword evidence="8" id="KW-0967">Endosome</keyword>
<keyword evidence="7" id="KW-0254">Endocytosis</keyword>
<feature type="compositionally biased region" description="Polar residues" evidence="12">
    <location>
        <begin position="333"/>
        <end position="343"/>
    </location>
</feature>
<feature type="compositionally biased region" description="Polar residues" evidence="12">
    <location>
        <begin position="640"/>
        <end position="650"/>
    </location>
</feature>
<sequence length="1218" mass="132167">MAYVAVAKALYDYEAQDPQDELTFKEDQVLYILEKEDEQWWKAKIKPGEDGAEVDKVGLVPSNYVEEAAPIGYSKALYDYEATAEDEISFTEDAALIVYDEADEWTLVAIQGATPHEGGRLGFVPTNYIEPPTPDAAEVGVSGETAEGMVTEDEVHEVEPSTTYSAPGAPAGSASGRKDSIETWSIQLMDKKKKKKGTLGVGNGAVFFASESDKTPVQQFPMHQLTKYSSPSSKTLLLSFTTTSDPLEFHTSSKDITEAILAKLESSKAISGSGSSFISTEREVGGLNRGVTVSSDDGDEQNVTSPTASAKAVRWAEPSSAALPPPPLHHSRTSSAQSVPKASPAQLTATALYDFDAQGDDELPVSEGEILTVIDKSNDDWWTVKNSTGKQGVVPAQYVELNAIDAAQSAAMGRPVESDPEDNYDEEDERMAQTAREQDRARALEAERADAARTAKLKEEEILRQVQEEARRAEEERIKREKRAKRRAEEEKRRQEQESARRREAGRSGGAPEPPKLRQRPSESDVAAARALPNPKGRSQPDRPKDTTRNRPNPARTRVWHDKTGQFRVEAEFLGLGNGKIRLHKINGVIIEVPVEKMSPDDIAYIKRERRQNQASRAAPASRSPPPMDPEDDLPLARMSKTQSTGNGPSAETRARSSPAPNPVASVVQQRPRKAQFDWFEFFLSAGCDMDDCTRYAANFERDRIDESILPDLEPSTLRSLGLREGDVIRVRKAISNRFRDLTPEQKAQIKEDEELARKLQEAENSGRGVPANLFTQSDGKLANNTRRGRPEPRERKGTASSIDPSSIGAAADKLKETNGAGSPPLLSPSPPPAPVAVAEPVKAAPLISGFDDDAWVPRPNSTKPATPTPPAPPAPPAPAPVISAPQPQQTSSTLANQINNLHLNTNQNAQQSSEADFLSQIPSNRIVQPQQTGMGVNSGLGMGPSNMPMGQLMTAQQTGAYGQQQPQSPATGAPLAPIPANQGLLNPLVPTQTGFNGFVPTRNSPAPSPNQQSHQMMPQATGYNMNMTHGNTAGMGMMSQQTGFNQYGQQQGGFQGMQPNMTGFNGMQQQPNPMFNALASVPTQQTSNKNAQSNDRFAPQSIFANMKRGEIVKSEHEAPQSSDKYDALRPQPTGALMPLSTGYNGGMMPQQTGMPMGYMNNMNTGMGMNSMNTGMGMGMGMGMNMTGMPGQQQQQPGYMNMQQTGYMGQNPQGGYRY</sequence>